<gene>
    <name evidence="2" type="ORF">TRFO_29752</name>
</gene>
<comment type="caution">
    <text evidence="2">The sequence shown here is derived from an EMBL/GenBank/DDBJ whole genome shotgun (WGS) entry which is preliminary data.</text>
</comment>
<dbReference type="VEuPathDB" id="TrichDB:TRFO_29752"/>
<sequence length="91" mass="10511">MNPHSSYRERLDALEKSNRFPKAGALKKLLEEDNQKLFKFIDDGDDLKDVPMNDIGGEDSKIKNDEPMRQVQDSPDPQPQNDYQSFPDEDD</sequence>
<dbReference type="AlphaFoldDB" id="A0A1J4JV21"/>
<name>A0A1J4JV21_9EUKA</name>
<feature type="compositionally biased region" description="Polar residues" evidence="1">
    <location>
        <begin position="71"/>
        <end position="84"/>
    </location>
</feature>
<proteinExistence type="predicted"/>
<evidence type="ECO:0000313" key="3">
    <source>
        <dbReference type="Proteomes" id="UP000179807"/>
    </source>
</evidence>
<evidence type="ECO:0000313" key="2">
    <source>
        <dbReference type="EMBL" id="OHT02993.1"/>
    </source>
</evidence>
<evidence type="ECO:0000256" key="1">
    <source>
        <dbReference type="SAM" id="MobiDB-lite"/>
    </source>
</evidence>
<feature type="region of interest" description="Disordered" evidence="1">
    <location>
        <begin position="44"/>
        <end position="91"/>
    </location>
</feature>
<accession>A0A1J4JV21</accession>
<keyword evidence="3" id="KW-1185">Reference proteome</keyword>
<dbReference type="RefSeq" id="XP_068356129.1">
    <property type="nucleotide sequence ID" value="XM_068506963.1"/>
</dbReference>
<dbReference type="EMBL" id="MLAK01000845">
    <property type="protein sequence ID" value="OHT02993.1"/>
    <property type="molecule type" value="Genomic_DNA"/>
</dbReference>
<feature type="compositionally biased region" description="Basic and acidic residues" evidence="1">
    <location>
        <begin position="58"/>
        <end position="68"/>
    </location>
</feature>
<organism evidence="2 3">
    <name type="scientific">Tritrichomonas foetus</name>
    <dbReference type="NCBI Taxonomy" id="1144522"/>
    <lineage>
        <taxon>Eukaryota</taxon>
        <taxon>Metamonada</taxon>
        <taxon>Parabasalia</taxon>
        <taxon>Tritrichomonadida</taxon>
        <taxon>Tritrichomonadidae</taxon>
        <taxon>Tritrichomonas</taxon>
    </lineage>
</organism>
<dbReference type="GeneID" id="94841667"/>
<protein>
    <submittedName>
        <fullName evidence="2">Uncharacterized protein</fullName>
    </submittedName>
</protein>
<dbReference type="Proteomes" id="UP000179807">
    <property type="component" value="Unassembled WGS sequence"/>
</dbReference>
<reference evidence="2" key="1">
    <citation type="submission" date="2016-10" db="EMBL/GenBank/DDBJ databases">
        <authorList>
            <person name="Benchimol M."/>
            <person name="Almeida L.G."/>
            <person name="Vasconcelos A.T."/>
            <person name="Perreira-Neves A."/>
            <person name="Rosa I.A."/>
            <person name="Tasca T."/>
            <person name="Bogo M.R."/>
            <person name="de Souza W."/>
        </authorList>
    </citation>
    <scope>NUCLEOTIDE SEQUENCE [LARGE SCALE GENOMIC DNA]</scope>
    <source>
        <strain evidence="2">K</strain>
    </source>
</reference>